<organism evidence="1 2">
    <name type="scientific">Adiantum capillus-veneris</name>
    <name type="common">Maidenhair fern</name>
    <dbReference type="NCBI Taxonomy" id="13818"/>
    <lineage>
        <taxon>Eukaryota</taxon>
        <taxon>Viridiplantae</taxon>
        <taxon>Streptophyta</taxon>
        <taxon>Embryophyta</taxon>
        <taxon>Tracheophyta</taxon>
        <taxon>Polypodiopsida</taxon>
        <taxon>Polypodiidae</taxon>
        <taxon>Polypodiales</taxon>
        <taxon>Pteridineae</taxon>
        <taxon>Pteridaceae</taxon>
        <taxon>Vittarioideae</taxon>
        <taxon>Adiantum</taxon>
    </lineage>
</organism>
<sequence length="157" mass="17806">MSRVLPHCLFHLLRVNPSAEEVLKGGTQLHRPVSIFPPLRSTALNWGTCWRMWFVPMKLFRVAHREGKILSYLNQRRSEGGAPVAMFCILPCSVVGLMMSSFASASQRGFVICRLAGLKIADIHSLRVRAGLRLLWRLQTSIRLGDCDFHLVLKPKR</sequence>
<dbReference type="EMBL" id="JABFUD020000024">
    <property type="protein sequence ID" value="KAI5060012.1"/>
    <property type="molecule type" value="Genomic_DNA"/>
</dbReference>
<evidence type="ECO:0000313" key="1">
    <source>
        <dbReference type="EMBL" id="KAI5060012.1"/>
    </source>
</evidence>
<protein>
    <submittedName>
        <fullName evidence="1">Uncharacterized protein</fullName>
    </submittedName>
</protein>
<reference evidence="1" key="1">
    <citation type="submission" date="2021-01" db="EMBL/GenBank/DDBJ databases">
        <title>Adiantum capillus-veneris genome.</title>
        <authorList>
            <person name="Fang Y."/>
            <person name="Liao Q."/>
        </authorList>
    </citation>
    <scope>NUCLEOTIDE SEQUENCE</scope>
    <source>
        <strain evidence="1">H3</strain>
        <tissue evidence="1">Leaf</tissue>
    </source>
</reference>
<dbReference type="Proteomes" id="UP000886520">
    <property type="component" value="Chromosome 24"/>
</dbReference>
<proteinExistence type="predicted"/>
<dbReference type="AlphaFoldDB" id="A0A9D4U2N5"/>
<name>A0A9D4U2N5_ADICA</name>
<keyword evidence="2" id="KW-1185">Reference proteome</keyword>
<comment type="caution">
    <text evidence="1">The sequence shown here is derived from an EMBL/GenBank/DDBJ whole genome shotgun (WGS) entry which is preliminary data.</text>
</comment>
<evidence type="ECO:0000313" key="2">
    <source>
        <dbReference type="Proteomes" id="UP000886520"/>
    </source>
</evidence>
<accession>A0A9D4U2N5</accession>
<gene>
    <name evidence="1" type="ORF">GOP47_0024432</name>
</gene>